<dbReference type="GeneID" id="42856443"/>
<dbReference type="Pfam" id="PF02498">
    <property type="entry name" value="Bro-N"/>
    <property type="match status" value="1"/>
</dbReference>
<reference evidence="2" key="1">
    <citation type="submission" date="2015-02" db="EMBL/GenBank/DDBJ databases">
        <title>A novel member of the family Ruminococcaceae isolated from human feces.</title>
        <authorList>
            <person name="Shkoporov A.N."/>
            <person name="Chaplin A.V."/>
            <person name="Motuzova O.V."/>
            <person name="Kafarskaia L.I."/>
            <person name="Khokhlova E.V."/>
            <person name="Efimov B.A."/>
        </authorList>
    </citation>
    <scope>NUCLEOTIDE SEQUENCE [LARGE SCALE GENOMIC DNA]</scope>
    <source>
        <strain evidence="2">585-1</strain>
    </source>
</reference>
<dbReference type="EMBL" id="JXXK01000008">
    <property type="protein sequence ID" value="KJF40221.1"/>
    <property type="molecule type" value="Genomic_DNA"/>
</dbReference>
<feature type="domain" description="Bro-N" evidence="1">
    <location>
        <begin position="17"/>
        <end position="124"/>
    </location>
</feature>
<dbReference type="SMART" id="SM01040">
    <property type="entry name" value="Bro-N"/>
    <property type="match status" value="1"/>
</dbReference>
<protein>
    <recommendedName>
        <fullName evidence="1">Bro-N domain-containing protein</fullName>
    </recommendedName>
</protein>
<organism evidence="2 3">
    <name type="scientific">Ruthenibacterium lactatiformans</name>
    <dbReference type="NCBI Taxonomy" id="1550024"/>
    <lineage>
        <taxon>Bacteria</taxon>
        <taxon>Bacillati</taxon>
        <taxon>Bacillota</taxon>
        <taxon>Clostridia</taxon>
        <taxon>Eubacteriales</taxon>
        <taxon>Oscillospiraceae</taxon>
        <taxon>Ruthenibacterium</taxon>
    </lineage>
</organism>
<comment type="caution">
    <text evidence="2">The sequence shown here is derived from an EMBL/GenBank/DDBJ whole genome shotgun (WGS) entry which is preliminary data.</text>
</comment>
<dbReference type="AlphaFoldDB" id="A0A0D8J126"/>
<name>A0A0D8J126_9FIRM</name>
<evidence type="ECO:0000259" key="1">
    <source>
        <dbReference type="SMART" id="SM01040"/>
    </source>
</evidence>
<evidence type="ECO:0000313" key="2">
    <source>
        <dbReference type="EMBL" id="KJF40221.1"/>
    </source>
</evidence>
<keyword evidence="3" id="KW-1185">Reference proteome</keyword>
<dbReference type="Proteomes" id="UP000032483">
    <property type="component" value="Unassembled WGS sequence"/>
</dbReference>
<accession>A0A0D8J126</accession>
<dbReference type="InterPro" id="IPR003497">
    <property type="entry name" value="BRO_N_domain"/>
</dbReference>
<evidence type="ECO:0000313" key="3">
    <source>
        <dbReference type="Proteomes" id="UP000032483"/>
    </source>
</evidence>
<dbReference type="RefSeq" id="WP_050005076.1">
    <property type="nucleotide sequence ID" value="NZ_JXXK01000008.1"/>
</dbReference>
<sequence length="268" mass="31192">MTSSFTLAHTDIFYDSPVDLYENEEHEIFMTALQLSNCLEYESKANFKRFLNRHQNLRNEEFSRIELIPIWSSQWDDTLTPPHNSLVMRDTRVFSEDGIYEVCMLSRKPKAQEFRRHIRQILKSLRRGEMQLVATQPVQALALQAQLTAMMNSISELKAELKHQSSSLQRIVGAVCTYHSSPWKTTVYRRVKALAEEINCTDNKQIFANIYNSMRDTYGKDLNTYADIYAQHHPGDKRLNGIDAVDAFEELQPLFDTLLNNYVNLFVN</sequence>
<proteinExistence type="predicted"/>
<gene>
    <name evidence="2" type="ORF">TQ39_07425</name>
</gene>